<dbReference type="Gene3D" id="2.30.250.10">
    <property type="entry name" value="Aminopeptidase i, Domain 2"/>
    <property type="match status" value="1"/>
</dbReference>
<keyword evidence="5 9" id="KW-0479">Metal-binding</keyword>
<dbReference type="OrthoDB" id="5288740at2"/>
<dbReference type="GO" id="GO:0006508">
    <property type="term" value="P:proteolysis"/>
    <property type="evidence" value="ECO:0007669"/>
    <property type="project" value="UniProtKB-KW"/>
</dbReference>
<evidence type="ECO:0000256" key="4">
    <source>
        <dbReference type="ARBA" id="ARBA00022670"/>
    </source>
</evidence>
<dbReference type="STRING" id="401472.CUREI_06150"/>
<dbReference type="PANTHER" id="PTHR28570:SF3">
    <property type="entry name" value="ASPARTYL AMINOPEPTIDASE"/>
    <property type="match status" value="1"/>
</dbReference>
<dbReference type="EC" id="3.4.11.-" evidence="10"/>
<dbReference type="PRINTS" id="PR00932">
    <property type="entry name" value="AMINO1PTASE"/>
</dbReference>
<evidence type="ECO:0000256" key="2">
    <source>
        <dbReference type="ARBA" id="ARBA00008290"/>
    </source>
</evidence>
<dbReference type="HOGENOM" id="CLU_019532_2_0_11"/>
<organism evidence="11 12">
    <name type="scientific">Corynebacterium ureicelerivorans</name>
    <dbReference type="NCBI Taxonomy" id="401472"/>
    <lineage>
        <taxon>Bacteria</taxon>
        <taxon>Bacillati</taxon>
        <taxon>Actinomycetota</taxon>
        <taxon>Actinomycetes</taxon>
        <taxon>Mycobacteriales</taxon>
        <taxon>Corynebacteriaceae</taxon>
        <taxon>Corynebacterium</taxon>
    </lineage>
</organism>
<dbReference type="EMBL" id="CP009215">
    <property type="protein sequence ID" value="AIL96929.1"/>
    <property type="molecule type" value="Genomic_DNA"/>
</dbReference>
<keyword evidence="6 9" id="KW-0378">Hydrolase</keyword>
<evidence type="ECO:0000313" key="12">
    <source>
        <dbReference type="Proteomes" id="UP000028939"/>
    </source>
</evidence>
<dbReference type="Proteomes" id="UP000028939">
    <property type="component" value="Chromosome"/>
</dbReference>
<evidence type="ECO:0000256" key="5">
    <source>
        <dbReference type="ARBA" id="ARBA00022723"/>
    </source>
</evidence>
<keyword evidence="4 9" id="KW-0645">Protease</keyword>
<name>A0A077HL33_9CORY</name>
<accession>A0A077HL33</accession>
<dbReference type="InterPro" id="IPR001948">
    <property type="entry name" value="Peptidase_M18"/>
</dbReference>
<dbReference type="GO" id="GO:0004177">
    <property type="term" value="F:aminopeptidase activity"/>
    <property type="evidence" value="ECO:0007669"/>
    <property type="project" value="UniProtKB-KW"/>
</dbReference>
<dbReference type="NCBIfam" id="NF002759">
    <property type="entry name" value="PRK02813.1"/>
    <property type="match status" value="1"/>
</dbReference>
<dbReference type="Pfam" id="PF02127">
    <property type="entry name" value="Peptidase_M18"/>
    <property type="match status" value="1"/>
</dbReference>
<reference evidence="11 12" key="1">
    <citation type="submission" date="2014-08" db="EMBL/GenBank/DDBJ databases">
        <title>Complete genome sequence of Corynebacterium ureicelerivorans DSM 45051, a lipophilic and urea-splitting isolate from a blood culture of a septicaemia patient.</title>
        <authorList>
            <person name="Tippelt A."/>
            <person name="Albersmeier A."/>
            <person name="Brinkrolf K."/>
            <person name="Ruckert C."/>
            <person name="Tauch A."/>
        </authorList>
    </citation>
    <scope>NUCLEOTIDE SEQUENCE [LARGE SCALE GENOMIC DNA]</scope>
    <source>
        <strain evidence="11 12">IMMIB RIV-2301</strain>
    </source>
</reference>
<dbReference type="RefSeq" id="WP_038611575.1">
    <property type="nucleotide sequence ID" value="NZ_CP009215.1"/>
</dbReference>
<comment type="cofactor">
    <cofactor evidence="1 10">
        <name>Zn(2+)</name>
        <dbReference type="ChEBI" id="CHEBI:29105"/>
    </cofactor>
</comment>
<keyword evidence="12" id="KW-1185">Reference proteome</keyword>
<dbReference type="GO" id="GO:0008270">
    <property type="term" value="F:zinc ion binding"/>
    <property type="evidence" value="ECO:0007669"/>
    <property type="project" value="InterPro"/>
</dbReference>
<evidence type="ECO:0000256" key="1">
    <source>
        <dbReference type="ARBA" id="ARBA00001947"/>
    </source>
</evidence>
<comment type="similarity">
    <text evidence="2 9">Belongs to the peptidase M18 family.</text>
</comment>
<evidence type="ECO:0000256" key="6">
    <source>
        <dbReference type="ARBA" id="ARBA00022801"/>
    </source>
</evidence>
<sequence length="407" mass="43201">MTQPFIDFIAQSPSAFHAAAAVADRLEAEGFSRSALLDDDAHAPGGHLNVRDGAVVAWWVPENARPRFRVVGSHTDSPGLMAKPDPDVLREGFRQVAVEVYGGPILASWFDRDLTFAGRVVTADRTEHLVNTGPVARVPNLAIHLYRGDMPEIDRQVHTQPVLGEDRPLVELAAESAGIDAEDIVAHELITADAQRGEILGDMLAAGRLDNLTSMWASLQALLAAKDQAEHQAGDILVLAAFNHEEVGSASTAGAGGPLLERVLTKVAAGFGDPAEIIANSIQVSADAAHAVHPNYPGKHDPTHHPLINRGPVLKINANQRYASNAATEAEWILACRAAGVPHQTFVGNNAVPCGSTIGPISSTRLGLPTVDVGVPLLSMHSARELCGVDDMDYFVRALSAFYAGAR</sequence>
<evidence type="ECO:0000256" key="10">
    <source>
        <dbReference type="RuleBase" id="RU004387"/>
    </source>
</evidence>
<evidence type="ECO:0000256" key="7">
    <source>
        <dbReference type="ARBA" id="ARBA00022833"/>
    </source>
</evidence>
<dbReference type="PANTHER" id="PTHR28570">
    <property type="entry name" value="ASPARTYL AMINOPEPTIDASE"/>
    <property type="match status" value="1"/>
</dbReference>
<proteinExistence type="inferred from homology"/>
<evidence type="ECO:0000256" key="8">
    <source>
        <dbReference type="ARBA" id="ARBA00023049"/>
    </source>
</evidence>
<evidence type="ECO:0000256" key="9">
    <source>
        <dbReference type="RuleBase" id="RU004386"/>
    </source>
</evidence>
<keyword evidence="3 9" id="KW-0031">Aminopeptidase</keyword>
<evidence type="ECO:0000256" key="3">
    <source>
        <dbReference type="ARBA" id="ARBA00022438"/>
    </source>
</evidence>
<dbReference type="AlphaFoldDB" id="A0A077HL33"/>
<dbReference type="InterPro" id="IPR023358">
    <property type="entry name" value="Peptidase_M18_dom2"/>
</dbReference>
<dbReference type="SUPFAM" id="SSF53187">
    <property type="entry name" value="Zn-dependent exopeptidases"/>
    <property type="match status" value="1"/>
</dbReference>
<dbReference type="GO" id="GO:0008237">
    <property type="term" value="F:metallopeptidase activity"/>
    <property type="evidence" value="ECO:0007669"/>
    <property type="project" value="UniProtKB-KW"/>
</dbReference>
<protein>
    <recommendedName>
        <fullName evidence="10">M18 family aminopeptidase</fullName>
        <ecNumber evidence="10">3.4.11.-</ecNumber>
    </recommendedName>
</protein>
<gene>
    <name evidence="11" type="ORF">CUREI_06150</name>
</gene>
<evidence type="ECO:0000313" key="11">
    <source>
        <dbReference type="EMBL" id="AIL96929.1"/>
    </source>
</evidence>
<dbReference type="KEGG" id="cuv:CUREI_06150"/>
<keyword evidence="8 9" id="KW-0482">Metalloprotease</keyword>
<dbReference type="SUPFAM" id="SSF101821">
    <property type="entry name" value="Aminopeptidase/glucanase lid domain"/>
    <property type="match status" value="1"/>
</dbReference>
<dbReference type="Gene3D" id="3.40.630.10">
    <property type="entry name" value="Zn peptidases"/>
    <property type="match status" value="1"/>
</dbReference>
<keyword evidence="7 9" id="KW-0862">Zinc</keyword>
<dbReference type="GO" id="GO:0005737">
    <property type="term" value="C:cytoplasm"/>
    <property type="evidence" value="ECO:0007669"/>
    <property type="project" value="UniProtKB-ARBA"/>
</dbReference>